<accession>X6LP14</accession>
<organism evidence="2 3">
    <name type="scientific">Reticulomyxa filosa</name>
    <dbReference type="NCBI Taxonomy" id="46433"/>
    <lineage>
        <taxon>Eukaryota</taxon>
        <taxon>Sar</taxon>
        <taxon>Rhizaria</taxon>
        <taxon>Retaria</taxon>
        <taxon>Foraminifera</taxon>
        <taxon>Monothalamids</taxon>
        <taxon>Reticulomyxidae</taxon>
        <taxon>Reticulomyxa</taxon>
    </lineage>
</organism>
<feature type="non-terminal residue" evidence="2">
    <location>
        <position position="299"/>
    </location>
</feature>
<reference evidence="2 3" key="1">
    <citation type="journal article" date="2013" name="Curr. Biol.">
        <title>The Genome of the Foraminiferan Reticulomyxa filosa.</title>
        <authorList>
            <person name="Glockner G."/>
            <person name="Hulsmann N."/>
            <person name="Schleicher M."/>
            <person name="Noegel A.A."/>
            <person name="Eichinger L."/>
            <person name="Gallinger C."/>
            <person name="Pawlowski J."/>
            <person name="Sierra R."/>
            <person name="Euteneuer U."/>
            <person name="Pillet L."/>
            <person name="Moustafa A."/>
            <person name="Platzer M."/>
            <person name="Groth M."/>
            <person name="Szafranski K."/>
            <person name="Schliwa M."/>
        </authorList>
    </citation>
    <scope>NUCLEOTIDE SEQUENCE [LARGE SCALE GENOMIC DNA]</scope>
</reference>
<dbReference type="Proteomes" id="UP000023152">
    <property type="component" value="Unassembled WGS sequence"/>
</dbReference>
<name>X6LP14_RETFI</name>
<gene>
    <name evidence="2" type="ORF">RFI_34284</name>
</gene>
<comment type="caution">
    <text evidence="2">The sequence shown here is derived from an EMBL/GenBank/DDBJ whole genome shotgun (WGS) entry which is preliminary data.</text>
</comment>
<sequence length="299" mass="34871">FCLFFFFFLLEKKKIDVERILDRSLRKLFLDALVVKKGQIINKNDSISVEQLKSMVTFGAEYVLHSSASTIKDEDIDAIIQVGTEKFESMKTSLTKTFGNNAIEFRMDGSDEFDFQTFEGTDFRDKNNQKINQLQSYLVIPRGPRLRKTVSYSDNSYFSKVLKPSTADRNVDWNAKKLEMRKWKPTPLHSFQFVDIARIHELEQKDFDANEKRRVEIAKAKQKFIVDMAIKKQQLKEKLQEEQAMLVHLRRELAKTGEDVTLTNGQSTSTEVTIDEEGEWKKVETQILDQINFLTDEEK</sequence>
<dbReference type="InterPro" id="IPR027417">
    <property type="entry name" value="P-loop_NTPase"/>
</dbReference>
<feature type="coiled-coil region" evidence="1">
    <location>
        <begin position="225"/>
        <end position="259"/>
    </location>
</feature>
<dbReference type="EMBL" id="ASPP01034096">
    <property type="protein sequence ID" value="ETO03126.1"/>
    <property type="molecule type" value="Genomic_DNA"/>
</dbReference>
<proteinExistence type="predicted"/>
<feature type="non-terminal residue" evidence="2">
    <location>
        <position position="1"/>
    </location>
</feature>
<keyword evidence="3" id="KW-1185">Reference proteome</keyword>
<evidence type="ECO:0000313" key="2">
    <source>
        <dbReference type="EMBL" id="ETO03126.1"/>
    </source>
</evidence>
<protein>
    <submittedName>
        <fullName evidence="2">Uncharacterized protein</fullName>
    </submittedName>
</protein>
<keyword evidence="1" id="KW-0175">Coiled coil</keyword>
<evidence type="ECO:0000313" key="3">
    <source>
        <dbReference type="Proteomes" id="UP000023152"/>
    </source>
</evidence>
<dbReference type="Gene3D" id="3.40.50.300">
    <property type="entry name" value="P-loop containing nucleotide triphosphate hydrolases"/>
    <property type="match status" value="1"/>
</dbReference>
<evidence type="ECO:0000256" key="1">
    <source>
        <dbReference type="SAM" id="Coils"/>
    </source>
</evidence>
<dbReference type="AlphaFoldDB" id="X6LP14"/>